<dbReference type="EMBL" id="JAGHQM010000096">
    <property type="protein sequence ID" value="KAH0565430.1"/>
    <property type="molecule type" value="Genomic_DNA"/>
</dbReference>
<dbReference type="AlphaFoldDB" id="A0A9P8LHE3"/>
<feature type="compositionally biased region" description="Polar residues" evidence="3">
    <location>
        <begin position="54"/>
        <end position="63"/>
    </location>
</feature>
<evidence type="ECO:0000313" key="5">
    <source>
        <dbReference type="EMBL" id="KAH0565430.1"/>
    </source>
</evidence>
<dbReference type="GO" id="GO:0042981">
    <property type="term" value="P:regulation of apoptotic process"/>
    <property type="evidence" value="ECO:0007669"/>
    <property type="project" value="InterPro"/>
</dbReference>
<name>A0A9P8LHE3_9PEZI</name>
<proteinExistence type="inferred from homology"/>
<dbReference type="GO" id="GO:0016787">
    <property type="term" value="F:hydrolase activity"/>
    <property type="evidence" value="ECO:0007669"/>
    <property type="project" value="UniProtKB-KW"/>
</dbReference>
<keyword evidence="2" id="KW-0378">Hydrolase</keyword>
<evidence type="ECO:0000256" key="2">
    <source>
        <dbReference type="ARBA" id="ARBA00022801"/>
    </source>
</evidence>
<feature type="region of interest" description="Disordered" evidence="3">
    <location>
        <begin position="54"/>
        <end position="75"/>
    </location>
</feature>
<comment type="caution">
    <text evidence="5">The sequence shown here is derived from an EMBL/GenBank/DDBJ whole genome shotgun (WGS) entry which is preliminary data.</text>
</comment>
<feature type="domain" description="Alpha/beta hydrolase fold-3" evidence="4">
    <location>
        <begin position="121"/>
        <end position="339"/>
    </location>
</feature>
<sequence length="406" mass="45008">MGDLNNIPSFSSGLEEWVNVIRRGELFQLPLDLDGLTLQTAHLAGLRSSQNLEVADRASQQEQRPPHSSPTPLDLNIREISIPVSTDWRNQTSADWRGETIQARVYTPNPTNSSVGPYPLIVYFRGIGGWVVGDLETEDETCRQIATLSRSVVVNVEYRKSPNFKYPTQLQDCWDAVKWIAENAASHLQSDLRNRGFIVGGTSGGALLATAIAIQARDKGLSPPLTGQVLRCPLAIHPGVKSQLSSDLPSLTAETTYPVLTRELHELFFSLYGVPPEHWSNPLVSPLLSADLSALPPAYIQICDLDPTRDEALQYERRLADAGVRTKSNVYTGMPHSFWMLPRISGAADAARDLVLGIEWLRSMGGWDSGVREELAEWVKDASETEGEQIWRERKLCRLDGCGCFM</sequence>
<reference evidence="5" key="1">
    <citation type="submission" date="2021-03" db="EMBL/GenBank/DDBJ databases">
        <title>Comparative genomics and phylogenomic investigation of the class Geoglossomycetes provide insights into ecological specialization and systematics.</title>
        <authorList>
            <person name="Melie T."/>
            <person name="Pirro S."/>
            <person name="Miller A.N."/>
            <person name="Quandt A."/>
        </authorList>
    </citation>
    <scope>NUCLEOTIDE SEQUENCE</scope>
    <source>
        <strain evidence="5">CAQ_001_2017</strain>
    </source>
</reference>
<evidence type="ECO:0000259" key="4">
    <source>
        <dbReference type="Pfam" id="PF07859"/>
    </source>
</evidence>
<protein>
    <recommendedName>
        <fullName evidence="4">Alpha/beta hydrolase fold-3 domain-containing protein</fullName>
    </recommendedName>
</protein>
<dbReference type="InterPro" id="IPR050300">
    <property type="entry name" value="GDXG_lipolytic_enzyme"/>
</dbReference>
<comment type="similarity">
    <text evidence="1">Belongs to the Bcl-2 family.</text>
</comment>
<dbReference type="InterPro" id="IPR020726">
    <property type="entry name" value="Bcl2_BH2_motif_CS"/>
</dbReference>
<dbReference type="Proteomes" id="UP000750711">
    <property type="component" value="Unassembled WGS sequence"/>
</dbReference>
<dbReference type="PANTHER" id="PTHR48081:SF8">
    <property type="entry name" value="ALPHA_BETA HYDROLASE FOLD-3 DOMAIN-CONTAINING PROTEIN-RELATED"/>
    <property type="match status" value="1"/>
</dbReference>
<organism evidence="5 6">
    <name type="scientific">Trichoglossum hirsutum</name>
    <dbReference type="NCBI Taxonomy" id="265104"/>
    <lineage>
        <taxon>Eukaryota</taxon>
        <taxon>Fungi</taxon>
        <taxon>Dikarya</taxon>
        <taxon>Ascomycota</taxon>
        <taxon>Pezizomycotina</taxon>
        <taxon>Geoglossomycetes</taxon>
        <taxon>Geoglossales</taxon>
        <taxon>Geoglossaceae</taxon>
        <taxon>Trichoglossum</taxon>
    </lineage>
</organism>
<accession>A0A9P8LHE3</accession>
<dbReference type="InterPro" id="IPR013094">
    <property type="entry name" value="AB_hydrolase_3"/>
</dbReference>
<evidence type="ECO:0000256" key="3">
    <source>
        <dbReference type="SAM" id="MobiDB-lite"/>
    </source>
</evidence>
<gene>
    <name evidence="5" type="ORF">GP486_001183</name>
</gene>
<dbReference type="Pfam" id="PF07859">
    <property type="entry name" value="Abhydrolase_3"/>
    <property type="match status" value="1"/>
</dbReference>
<dbReference type="Gene3D" id="3.40.50.1820">
    <property type="entry name" value="alpha/beta hydrolase"/>
    <property type="match status" value="1"/>
</dbReference>
<keyword evidence="6" id="KW-1185">Reference proteome</keyword>
<dbReference type="SUPFAM" id="SSF53474">
    <property type="entry name" value="alpha/beta-Hydrolases"/>
    <property type="match status" value="1"/>
</dbReference>
<dbReference type="PANTHER" id="PTHR48081">
    <property type="entry name" value="AB HYDROLASE SUPERFAMILY PROTEIN C4A8.06C"/>
    <property type="match status" value="1"/>
</dbReference>
<evidence type="ECO:0000256" key="1">
    <source>
        <dbReference type="ARBA" id="ARBA00009458"/>
    </source>
</evidence>
<evidence type="ECO:0000313" key="6">
    <source>
        <dbReference type="Proteomes" id="UP000750711"/>
    </source>
</evidence>
<dbReference type="InterPro" id="IPR029058">
    <property type="entry name" value="AB_hydrolase_fold"/>
</dbReference>
<dbReference type="PROSITE" id="PS01258">
    <property type="entry name" value="BH2"/>
    <property type="match status" value="1"/>
</dbReference>